<name>A0ABY6DH59_9NEIS</name>
<accession>A0ABY6DH59</accession>
<gene>
    <name evidence="1" type="ORF">N8I74_09975</name>
</gene>
<protein>
    <submittedName>
        <fullName evidence="1">Uncharacterized protein</fullName>
    </submittedName>
</protein>
<evidence type="ECO:0000313" key="1">
    <source>
        <dbReference type="EMBL" id="UXY13651.1"/>
    </source>
</evidence>
<proteinExistence type="predicted"/>
<keyword evidence="2" id="KW-1185">Reference proteome</keyword>
<dbReference type="EMBL" id="CP106753">
    <property type="protein sequence ID" value="UXY13651.1"/>
    <property type="molecule type" value="Genomic_DNA"/>
</dbReference>
<dbReference type="RefSeq" id="WP_263122860.1">
    <property type="nucleotide sequence ID" value="NZ_CP106753.1"/>
</dbReference>
<dbReference type="Proteomes" id="UP001061302">
    <property type="component" value="Chromosome"/>
</dbReference>
<reference evidence="1" key="1">
    <citation type="submission" date="2022-10" db="EMBL/GenBank/DDBJ databases">
        <title>Chitiniphilus purpureus sp. nov., a novel chitin-degrading bacterium isolated from crawfish pond sediment.</title>
        <authorList>
            <person name="Li K."/>
        </authorList>
    </citation>
    <scope>NUCLEOTIDE SEQUENCE</scope>
    <source>
        <strain evidence="1">CD1</strain>
    </source>
</reference>
<sequence length="51" mass="5733">MGAFNRGGLYQADMIPVLKGDVDLMKYGVGVVRDEWIEMDDGLLQEKRNTS</sequence>
<evidence type="ECO:0000313" key="2">
    <source>
        <dbReference type="Proteomes" id="UP001061302"/>
    </source>
</evidence>
<organism evidence="1 2">
    <name type="scientific">Chitiniphilus purpureus</name>
    <dbReference type="NCBI Taxonomy" id="2981137"/>
    <lineage>
        <taxon>Bacteria</taxon>
        <taxon>Pseudomonadati</taxon>
        <taxon>Pseudomonadota</taxon>
        <taxon>Betaproteobacteria</taxon>
        <taxon>Neisseriales</taxon>
        <taxon>Chitinibacteraceae</taxon>
        <taxon>Chitiniphilus</taxon>
    </lineage>
</organism>